<keyword evidence="2" id="KW-1185">Reference proteome</keyword>
<organism evidence="1 2">
    <name type="scientific">Vermiconidia calcicola</name>
    <dbReference type="NCBI Taxonomy" id="1690605"/>
    <lineage>
        <taxon>Eukaryota</taxon>
        <taxon>Fungi</taxon>
        <taxon>Dikarya</taxon>
        <taxon>Ascomycota</taxon>
        <taxon>Pezizomycotina</taxon>
        <taxon>Dothideomycetes</taxon>
        <taxon>Dothideomycetidae</taxon>
        <taxon>Mycosphaerellales</taxon>
        <taxon>Extremaceae</taxon>
        <taxon>Vermiconidia</taxon>
    </lineage>
</organism>
<comment type="caution">
    <text evidence="1">The sequence shown here is derived from an EMBL/GenBank/DDBJ whole genome shotgun (WGS) entry which is preliminary data.</text>
</comment>
<protein>
    <submittedName>
        <fullName evidence="1">Uncharacterized protein</fullName>
    </submittedName>
</protein>
<name>A0ACC3NVK8_9PEZI</name>
<gene>
    <name evidence="1" type="ORF">LTR37_001589</name>
</gene>
<evidence type="ECO:0000313" key="1">
    <source>
        <dbReference type="EMBL" id="KAK3723708.1"/>
    </source>
</evidence>
<dbReference type="EMBL" id="JAUTXU010000008">
    <property type="protein sequence ID" value="KAK3723708.1"/>
    <property type="molecule type" value="Genomic_DNA"/>
</dbReference>
<accession>A0ACC3NVK8</accession>
<dbReference type="Proteomes" id="UP001281147">
    <property type="component" value="Unassembled WGS sequence"/>
</dbReference>
<proteinExistence type="predicted"/>
<sequence>MVSRYVCDIITQSTRLQQQLCLTPVGPATSHPDEWNPFLFYEQSIIVGTELSDYTIRLPIPQLYRNRNNAVKPSCLQMSISQPPATSAHISWSYILPGSPPRKEARGKTLRIESGITIDDVIETCWKHVDERSKLVLERSQIWV</sequence>
<reference evidence="1" key="1">
    <citation type="submission" date="2023-07" db="EMBL/GenBank/DDBJ databases">
        <title>Black Yeasts Isolated from many extreme environments.</title>
        <authorList>
            <person name="Coleine C."/>
            <person name="Stajich J.E."/>
            <person name="Selbmann L."/>
        </authorList>
    </citation>
    <scope>NUCLEOTIDE SEQUENCE</scope>
    <source>
        <strain evidence="1">CCFEE 5714</strain>
    </source>
</reference>
<evidence type="ECO:0000313" key="2">
    <source>
        <dbReference type="Proteomes" id="UP001281147"/>
    </source>
</evidence>